<dbReference type="PANTHER" id="PTHR33170">
    <property type="entry name" value="DUF4283 DOMAIN-CONTAINING PROTEIN-RELATED"/>
    <property type="match status" value="1"/>
</dbReference>
<dbReference type="OrthoDB" id="10648788at2759"/>
<comment type="caution">
    <text evidence="2">The sequence shown here is derived from an EMBL/GenBank/DDBJ whole genome shotgun (WGS) entry which is preliminary data.</text>
</comment>
<dbReference type="Gramene" id="TVU29361">
    <property type="protein sequence ID" value="TVU29361"/>
    <property type="gene ID" value="EJB05_20925"/>
</dbReference>
<proteinExistence type="predicted"/>
<evidence type="ECO:0000313" key="2">
    <source>
        <dbReference type="EMBL" id="TVU29361.1"/>
    </source>
</evidence>
<evidence type="ECO:0000256" key="1">
    <source>
        <dbReference type="SAM" id="MobiDB-lite"/>
    </source>
</evidence>
<feature type="region of interest" description="Disordered" evidence="1">
    <location>
        <begin position="1"/>
        <end position="95"/>
    </location>
</feature>
<gene>
    <name evidence="2" type="ORF">EJB05_20925</name>
</gene>
<dbReference type="PANTHER" id="PTHR33170:SF50">
    <property type="entry name" value="DUF4283 DOMAIN-CONTAINING PROTEIN"/>
    <property type="match status" value="1"/>
</dbReference>
<feature type="non-terminal residue" evidence="2">
    <location>
        <position position="1"/>
    </location>
</feature>
<protein>
    <recommendedName>
        <fullName evidence="4">DUF4283 domain-containing protein</fullName>
    </recommendedName>
</protein>
<dbReference type="AlphaFoldDB" id="A0A5J9V1U1"/>
<sequence>MSGDAEVPATPGGKFWSEESGSDSEVEDLGFADPVPAPARQSSLPEVHSIETGWQKVKRRIRRRKNDQQHPSGVSKLQWKPWRGPLPKPRVSPKKSVGAVIALALEQQQAGASLPAARRSRSQPDPKSAPFQISKDPRLAGPRGPYAGPVRKGHAHQGKELMPPVPPHQSIGTLDNQSQRPSYLEAMMAGGGVKGAASGGTGGDGGGEKRWHFAQGFRGNRFKAGRGRGRRSPSPPYQGRGGGRSHGAHGREHHTSKCGLLLGPKPSAISWGFGGKGEVFFQIPYDKAAPIPKKVTATAMITIVEGEVSADLVKAELVRLIPVKWDWVVRPHGNNKYLVTFPCQVELQRMVAIKRIPTDNNEGVMAFEEWSQEIKPAKKLQKYTRKAGVVRLQVAVLDVDHIPDSADIVVDDSLYEIFFNIDYAMPTGEENNADDEDDLDDEGDQNGNEEKGQDHVMEDADNLGHGTDDSAIPGQLNSSAPGPSNTKPTEEEARIINQAIDMAVEELLIECANKVMAEEDNILGEGMVVSAGIELAPLPSIGALSVQLGGELHEQVMDGLRTSSEVLEEVPPPLVQVAPAVGGAA</sequence>
<feature type="compositionally biased region" description="Basic and acidic residues" evidence="1">
    <location>
        <begin position="448"/>
        <end position="458"/>
    </location>
</feature>
<organism evidence="2 3">
    <name type="scientific">Eragrostis curvula</name>
    <name type="common">weeping love grass</name>
    <dbReference type="NCBI Taxonomy" id="38414"/>
    <lineage>
        <taxon>Eukaryota</taxon>
        <taxon>Viridiplantae</taxon>
        <taxon>Streptophyta</taxon>
        <taxon>Embryophyta</taxon>
        <taxon>Tracheophyta</taxon>
        <taxon>Spermatophyta</taxon>
        <taxon>Magnoliopsida</taxon>
        <taxon>Liliopsida</taxon>
        <taxon>Poales</taxon>
        <taxon>Poaceae</taxon>
        <taxon>PACMAD clade</taxon>
        <taxon>Chloridoideae</taxon>
        <taxon>Eragrostideae</taxon>
        <taxon>Eragrostidinae</taxon>
        <taxon>Eragrostis</taxon>
    </lineage>
</organism>
<feature type="region of interest" description="Disordered" evidence="1">
    <location>
        <begin position="109"/>
        <end position="157"/>
    </location>
</feature>
<keyword evidence="3" id="KW-1185">Reference proteome</keyword>
<feature type="compositionally biased region" description="Basic residues" evidence="1">
    <location>
        <begin position="220"/>
        <end position="231"/>
    </location>
</feature>
<evidence type="ECO:0008006" key="4">
    <source>
        <dbReference type="Google" id="ProtNLM"/>
    </source>
</evidence>
<feature type="compositionally biased region" description="Acidic residues" evidence="1">
    <location>
        <begin position="431"/>
        <end position="444"/>
    </location>
</feature>
<feature type="compositionally biased region" description="Polar residues" evidence="1">
    <location>
        <begin position="475"/>
        <end position="487"/>
    </location>
</feature>
<feature type="region of interest" description="Disordered" evidence="1">
    <location>
        <begin position="428"/>
        <end position="490"/>
    </location>
</feature>
<feature type="compositionally biased region" description="Basic residues" evidence="1">
    <location>
        <begin position="56"/>
        <end position="65"/>
    </location>
</feature>
<name>A0A5J9V1U1_9POAL</name>
<dbReference type="EMBL" id="RWGY01000011">
    <property type="protein sequence ID" value="TVU29361.1"/>
    <property type="molecule type" value="Genomic_DNA"/>
</dbReference>
<feature type="compositionally biased region" description="Acidic residues" evidence="1">
    <location>
        <begin position="20"/>
        <end position="30"/>
    </location>
</feature>
<evidence type="ECO:0000313" key="3">
    <source>
        <dbReference type="Proteomes" id="UP000324897"/>
    </source>
</evidence>
<reference evidence="2 3" key="1">
    <citation type="journal article" date="2019" name="Sci. Rep.">
        <title>A high-quality genome of Eragrostis curvula grass provides insights into Poaceae evolution and supports new strategies to enhance forage quality.</title>
        <authorList>
            <person name="Carballo J."/>
            <person name="Santos B.A.C.M."/>
            <person name="Zappacosta D."/>
            <person name="Garbus I."/>
            <person name="Selva J.P."/>
            <person name="Gallo C.A."/>
            <person name="Diaz A."/>
            <person name="Albertini E."/>
            <person name="Caccamo M."/>
            <person name="Echenique V."/>
        </authorList>
    </citation>
    <scope>NUCLEOTIDE SEQUENCE [LARGE SCALE GENOMIC DNA]</scope>
    <source>
        <strain evidence="3">cv. Victoria</strain>
        <tissue evidence="2">Leaf</tissue>
    </source>
</reference>
<feature type="region of interest" description="Disordered" evidence="1">
    <location>
        <begin position="219"/>
        <end position="257"/>
    </location>
</feature>
<dbReference type="Proteomes" id="UP000324897">
    <property type="component" value="Chromosome 1"/>
</dbReference>
<accession>A0A5J9V1U1</accession>